<evidence type="ECO:0000313" key="1">
    <source>
        <dbReference type="EMBL" id="OGI49732.1"/>
    </source>
</evidence>
<gene>
    <name evidence="1" type="ORF">A3A87_08060</name>
</gene>
<reference evidence="1 2" key="1">
    <citation type="journal article" date="2016" name="Nat. Commun.">
        <title>Thousands of microbial genomes shed light on interconnected biogeochemical processes in an aquifer system.</title>
        <authorList>
            <person name="Anantharaman K."/>
            <person name="Brown C.T."/>
            <person name="Hug L.A."/>
            <person name="Sharon I."/>
            <person name="Castelle C.J."/>
            <person name="Probst A.J."/>
            <person name="Thomas B.C."/>
            <person name="Singh A."/>
            <person name="Wilkins M.J."/>
            <person name="Karaoz U."/>
            <person name="Brodie E.L."/>
            <person name="Williams K.H."/>
            <person name="Hubbard S.S."/>
            <person name="Banfield J.F."/>
        </authorList>
    </citation>
    <scope>NUCLEOTIDE SEQUENCE [LARGE SCALE GENOMIC DNA]</scope>
</reference>
<name>A0A1F6TXC7_9PROT</name>
<dbReference type="Proteomes" id="UP000179037">
    <property type="component" value="Unassembled WGS sequence"/>
</dbReference>
<comment type="caution">
    <text evidence="1">The sequence shown here is derived from an EMBL/GenBank/DDBJ whole genome shotgun (WGS) entry which is preliminary data.</text>
</comment>
<sequence length="161" mass="18076">MTCAQFEENRKDADYPTQYRFLESDSESAARNFKTLPKGTSAVVRLYKMRVDTPKIAPCNYLVLYKEFYLQRKAGKSLALEEIREFYTADGALIATKAETLGNQLRTSGYYTGDTTLPIPEKAPPGKYRIVSKLVLKGKNTSSATLLAKTSVNFQVIARNK</sequence>
<evidence type="ECO:0000313" key="2">
    <source>
        <dbReference type="Proteomes" id="UP000179037"/>
    </source>
</evidence>
<organism evidence="1 2">
    <name type="scientific">Candidatus Muproteobacteria bacterium RIFCSPLOWO2_01_FULL_60_18</name>
    <dbReference type="NCBI Taxonomy" id="1817768"/>
    <lineage>
        <taxon>Bacteria</taxon>
        <taxon>Pseudomonadati</taxon>
        <taxon>Pseudomonadota</taxon>
        <taxon>Candidatus Muproteobacteria</taxon>
    </lineage>
</organism>
<accession>A0A1F6TXC7</accession>
<dbReference type="AlphaFoldDB" id="A0A1F6TXC7"/>
<protein>
    <submittedName>
        <fullName evidence="1">Uncharacterized protein</fullName>
    </submittedName>
</protein>
<proteinExistence type="predicted"/>
<dbReference type="EMBL" id="MFTC01000090">
    <property type="protein sequence ID" value="OGI49732.1"/>
    <property type="molecule type" value="Genomic_DNA"/>
</dbReference>